<dbReference type="AlphaFoldDB" id="A0A3G1B5X9"/>
<dbReference type="RefSeq" id="WP_048187918.1">
    <property type="nucleotide sequence ID" value="NZ_CP011097.1"/>
</dbReference>
<dbReference type="KEGG" id="tah:SU86_002065"/>
<dbReference type="STRING" id="1603555.SU86_002065"/>
<organism evidence="1 2">
    <name type="scientific">Candidatus Nitrosotenuis cloacae</name>
    <dbReference type="NCBI Taxonomy" id="1603555"/>
    <lineage>
        <taxon>Archaea</taxon>
        <taxon>Nitrososphaerota</taxon>
        <taxon>Candidatus Nitrosotenuis</taxon>
    </lineage>
</organism>
<gene>
    <name evidence="1" type="ORF">SU86_002065</name>
</gene>
<keyword evidence="2" id="KW-1185">Reference proteome</keyword>
<dbReference type="OrthoDB" id="12123at2157"/>
<name>A0A3G1B5X9_9ARCH</name>
<proteinExistence type="predicted"/>
<evidence type="ECO:0000313" key="2">
    <source>
        <dbReference type="Proteomes" id="UP000266745"/>
    </source>
</evidence>
<dbReference type="Proteomes" id="UP000266745">
    <property type="component" value="Chromosome"/>
</dbReference>
<sequence>MASKVLGLVAITVLLSAVLVMALSTEHVAEAKSSKESPKHKFSKWSKKVCGDQLCTEGTHLKTVKRIGNSGPHN</sequence>
<dbReference type="GeneID" id="24875170"/>
<evidence type="ECO:0000313" key="1">
    <source>
        <dbReference type="EMBL" id="AJZ75367.1"/>
    </source>
</evidence>
<dbReference type="EMBL" id="CP011097">
    <property type="protein sequence ID" value="AJZ75367.1"/>
    <property type="molecule type" value="Genomic_DNA"/>
</dbReference>
<protein>
    <submittedName>
        <fullName evidence="1">Uncharacterized protein</fullName>
    </submittedName>
</protein>
<accession>A0A3G1B5X9</accession>
<reference evidence="1 2" key="1">
    <citation type="journal article" date="2016" name="Sci. Rep.">
        <title>A novel ammonia-oxidizing archaeon from wastewater treatment plant: Its enrichment, physiological and genomic characteristics.</title>
        <authorList>
            <person name="Li Y."/>
            <person name="Ding K."/>
            <person name="Wen X."/>
            <person name="Zhang B."/>
            <person name="Shen B."/>
            <person name="Yang Y."/>
        </authorList>
    </citation>
    <scope>NUCLEOTIDE SEQUENCE [LARGE SCALE GENOMIC DNA]</scope>
    <source>
        <strain evidence="1 2">SAT1</strain>
    </source>
</reference>